<dbReference type="Proteomes" id="UP000247810">
    <property type="component" value="Unassembled WGS sequence"/>
</dbReference>
<dbReference type="AlphaFoldDB" id="A0A319D1A5"/>
<sequence length="195" mass="21869">MCHGSICFFPSFQLSQFCIYALSMVPRTEIQSGMTRLGFPVPASGWAYSSIFLRFWPGRRGVCGGVCAGSFGGGGFCVMPIDPLLTGGWSPVASISFYVLLLIVIVQISGRATLGLWMTSLSSIFPFGGSCIMYILEFHCNKSRPWIRGRPSYRINQRVHSRWWDRPLQYRSQARAFVSRTNPRRVADFPKPNPP</sequence>
<keyword evidence="3" id="KW-1185">Reference proteome</keyword>
<evidence type="ECO:0000313" key="3">
    <source>
        <dbReference type="Proteomes" id="UP000247810"/>
    </source>
</evidence>
<dbReference type="VEuPathDB" id="FungiDB:BO71DRAFT_67798"/>
<feature type="transmembrane region" description="Helical" evidence="1">
    <location>
        <begin position="114"/>
        <end position="136"/>
    </location>
</feature>
<name>A0A319D1A5_9EURO</name>
<evidence type="ECO:0000256" key="1">
    <source>
        <dbReference type="SAM" id="Phobius"/>
    </source>
</evidence>
<feature type="transmembrane region" description="Helical" evidence="1">
    <location>
        <begin position="89"/>
        <end position="108"/>
    </location>
</feature>
<keyword evidence="1" id="KW-0812">Transmembrane</keyword>
<protein>
    <submittedName>
        <fullName evidence="2">Uncharacterized protein</fullName>
    </submittedName>
</protein>
<keyword evidence="1" id="KW-1133">Transmembrane helix</keyword>
<evidence type="ECO:0000313" key="2">
    <source>
        <dbReference type="EMBL" id="PYH90799.1"/>
    </source>
</evidence>
<keyword evidence="1" id="KW-0472">Membrane</keyword>
<dbReference type="EMBL" id="KZ825968">
    <property type="protein sequence ID" value="PYH90799.1"/>
    <property type="molecule type" value="Genomic_DNA"/>
</dbReference>
<reference evidence="2 3" key="1">
    <citation type="submission" date="2018-02" db="EMBL/GenBank/DDBJ databases">
        <title>The genomes of Aspergillus section Nigri reveals drivers in fungal speciation.</title>
        <authorList>
            <consortium name="DOE Joint Genome Institute"/>
            <person name="Vesth T.C."/>
            <person name="Nybo J."/>
            <person name="Theobald S."/>
            <person name="Brandl J."/>
            <person name="Frisvad J.C."/>
            <person name="Nielsen K.F."/>
            <person name="Lyhne E.K."/>
            <person name="Kogle M.E."/>
            <person name="Kuo A."/>
            <person name="Riley R."/>
            <person name="Clum A."/>
            <person name="Nolan M."/>
            <person name="Lipzen A."/>
            <person name="Salamov A."/>
            <person name="Henrissat B."/>
            <person name="Wiebenga A."/>
            <person name="De vries R.P."/>
            <person name="Grigoriev I.V."/>
            <person name="Mortensen U.H."/>
            <person name="Andersen M.R."/>
            <person name="Baker S.E."/>
        </authorList>
    </citation>
    <scope>NUCLEOTIDE SEQUENCE [LARGE SCALE GENOMIC DNA]</scope>
    <source>
        <strain evidence="2 3">CBS 707.79</strain>
    </source>
</reference>
<accession>A0A319D1A5</accession>
<organism evidence="2 3">
    <name type="scientific">Aspergillus ellipticus CBS 707.79</name>
    <dbReference type="NCBI Taxonomy" id="1448320"/>
    <lineage>
        <taxon>Eukaryota</taxon>
        <taxon>Fungi</taxon>
        <taxon>Dikarya</taxon>
        <taxon>Ascomycota</taxon>
        <taxon>Pezizomycotina</taxon>
        <taxon>Eurotiomycetes</taxon>
        <taxon>Eurotiomycetidae</taxon>
        <taxon>Eurotiales</taxon>
        <taxon>Aspergillaceae</taxon>
        <taxon>Aspergillus</taxon>
        <taxon>Aspergillus subgen. Circumdati</taxon>
    </lineage>
</organism>
<gene>
    <name evidence="2" type="ORF">BO71DRAFT_67798</name>
</gene>
<proteinExistence type="predicted"/>